<dbReference type="GO" id="GO:0003743">
    <property type="term" value="F:translation initiation factor activity"/>
    <property type="evidence" value="ECO:0007669"/>
    <property type="project" value="UniProtKB-UniRule"/>
</dbReference>
<comment type="similarity">
    <text evidence="4 5">Belongs to the eIF-3 subunit E family.</text>
</comment>
<dbReference type="EMBL" id="LHPF02000021">
    <property type="protein sequence ID" value="PSC70245.1"/>
    <property type="molecule type" value="Genomic_DNA"/>
</dbReference>
<dbReference type="InterPro" id="IPR036390">
    <property type="entry name" value="WH_DNA-bd_sf"/>
</dbReference>
<dbReference type="Pfam" id="PF01399">
    <property type="entry name" value="PCI"/>
    <property type="match status" value="1"/>
</dbReference>
<dbReference type="Proteomes" id="UP000239649">
    <property type="component" value="Unassembled WGS sequence"/>
</dbReference>
<name>A0A2P6V831_9CHLO</name>
<dbReference type="SMART" id="SM01186">
    <property type="entry name" value="eIF3_N"/>
    <property type="match status" value="1"/>
</dbReference>
<comment type="subunit">
    <text evidence="4 5">Component of the eukaryotic translation initiation factor 3 (eIF-3) complex.</text>
</comment>
<dbReference type="InterPro" id="IPR000717">
    <property type="entry name" value="PCI_dom"/>
</dbReference>
<comment type="caution">
    <text evidence="7">The sequence shown here is derived from an EMBL/GenBank/DDBJ whole genome shotgun (WGS) entry which is preliminary data.</text>
</comment>
<dbReference type="SMART" id="SM00088">
    <property type="entry name" value="PINT"/>
    <property type="match status" value="1"/>
</dbReference>
<gene>
    <name evidence="7" type="ORF">C2E20_6267</name>
</gene>
<proteinExistence type="inferred from homology"/>
<reference evidence="7 8" key="1">
    <citation type="journal article" date="2018" name="Plant J.">
        <title>Genome sequences of Chlorella sorokiniana UTEX 1602 and Micractinium conductrix SAG 241.80: implications to maltose excretion by a green alga.</title>
        <authorList>
            <person name="Arriola M.B."/>
            <person name="Velmurugan N."/>
            <person name="Zhang Y."/>
            <person name="Plunkett M.H."/>
            <person name="Hondzo H."/>
            <person name="Barney B.M."/>
        </authorList>
    </citation>
    <scope>NUCLEOTIDE SEQUENCE [LARGE SCALE GENOMIC DNA]</scope>
    <source>
        <strain evidence="7 8">SAG 241.80</strain>
    </source>
</reference>
<keyword evidence="3 4" id="KW-0648">Protein biosynthesis</keyword>
<evidence type="ECO:0000259" key="6">
    <source>
        <dbReference type="PROSITE" id="PS50250"/>
    </source>
</evidence>
<dbReference type="STRING" id="554055.A0A2P6V831"/>
<evidence type="ECO:0000256" key="5">
    <source>
        <dbReference type="PIRNR" id="PIRNR016255"/>
    </source>
</evidence>
<dbReference type="GO" id="GO:0016282">
    <property type="term" value="C:eukaryotic 43S preinitiation complex"/>
    <property type="evidence" value="ECO:0007669"/>
    <property type="project" value="UniProtKB-UniRule"/>
</dbReference>
<comment type="function">
    <text evidence="4">Component of the eukaryotic translation initiation factor 3 (eIF-3) complex, which is involved in protein synthesis of a specialized repertoire of mRNAs and, together with other initiation factors, stimulates binding of mRNA and methionyl-tRNAi to the 40S ribosome. The eIF-3 complex specifically targets and initiates translation of a subset of mRNAs involved in cell proliferation.</text>
</comment>
<dbReference type="OrthoDB" id="417252at2759"/>
<dbReference type="InterPro" id="IPR019010">
    <property type="entry name" value="eIF3e_N"/>
</dbReference>
<dbReference type="PROSITE" id="PS50250">
    <property type="entry name" value="PCI"/>
    <property type="match status" value="1"/>
</dbReference>
<accession>A0A2P6V831</accession>
<dbReference type="GO" id="GO:0001732">
    <property type="term" value="P:formation of cytoplasmic translation initiation complex"/>
    <property type="evidence" value="ECO:0007669"/>
    <property type="project" value="UniProtKB-UniRule"/>
</dbReference>
<organism evidence="7 8">
    <name type="scientific">Micractinium conductrix</name>
    <dbReference type="NCBI Taxonomy" id="554055"/>
    <lineage>
        <taxon>Eukaryota</taxon>
        <taxon>Viridiplantae</taxon>
        <taxon>Chlorophyta</taxon>
        <taxon>core chlorophytes</taxon>
        <taxon>Trebouxiophyceae</taxon>
        <taxon>Chlorellales</taxon>
        <taxon>Chlorellaceae</taxon>
        <taxon>Chlorella clade</taxon>
        <taxon>Micractinium</taxon>
    </lineage>
</organism>
<evidence type="ECO:0000313" key="8">
    <source>
        <dbReference type="Proteomes" id="UP000239649"/>
    </source>
</evidence>
<dbReference type="GO" id="GO:0071540">
    <property type="term" value="C:eukaryotic translation initiation factor 3 complex, eIF3e"/>
    <property type="evidence" value="ECO:0007669"/>
    <property type="project" value="UniProtKB-UniRule"/>
</dbReference>
<sequence length="432" mass="49047">MAAGEGTPSPSTYDLTPLVAKHLDRHLVFPLLEFLGSKGLYDAADIEAAKLQLIEKTNMVDYAVDIYQQLNQTDEVPESLRARRGEVVARLKALESAVRPITEFLSNEDNIKLLKQDKTQNATFLQREFGIGPEQVDALYHFAKWNFECGNYSAAAEYLYHYRTLSTHPERTIASLWGKVAADVLLQDFGPAMDDILKLKEMLDVDTFAPVAKQLQQKAWLMHWSLFVFFNHENGLNALIDLFMQERYLSAIQLTSQHLLRYLAVAVVVNKRRRNVLNDLKRVVAQEAYEYSDPITEFVRCLFVDYDFEGAQAQLAKCEEVLDHDFFLVAAKDAFMEAGRQFLFENYCRIHQAISIRSLSEKLGMDEEGTEKWIVNLVRNARLNAKIDSKAGTVVMQSQSLGAYEQLVERARGLGLRTLDLSNAVFGAMRAA</sequence>
<dbReference type="PIRSF" id="PIRSF016255">
    <property type="entry name" value="eIF3e_su6"/>
    <property type="match status" value="1"/>
</dbReference>
<keyword evidence="1 4" id="KW-0963">Cytoplasm</keyword>
<evidence type="ECO:0000256" key="3">
    <source>
        <dbReference type="ARBA" id="ARBA00022917"/>
    </source>
</evidence>
<dbReference type="PANTHER" id="PTHR10317">
    <property type="entry name" value="EUKARYOTIC TRANSLATION INITIATION FACTOR 3 SUBUNIT E"/>
    <property type="match status" value="1"/>
</dbReference>
<evidence type="ECO:0000256" key="4">
    <source>
        <dbReference type="HAMAP-Rule" id="MF_03004"/>
    </source>
</evidence>
<comment type="subcellular location">
    <subcellularLocation>
        <location evidence="4 5">Cytoplasm</location>
    </subcellularLocation>
</comment>
<dbReference type="CDD" id="cd21378">
    <property type="entry name" value="eIF3E"/>
    <property type="match status" value="1"/>
</dbReference>
<dbReference type="Pfam" id="PF09440">
    <property type="entry name" value="eIF3_N"/>
    <property type="match status" value="1"/>
</dbReference>
<dbReference type="GO" id="GO:0033290">
    <property type="term" value="C:eukaryotic 48S preinitiation complex"/>
    <property type="evidence" value="ECO:0007669"/>
    <property type="project" value="UniProtKB-UniRule"/>
</dbReference>
<evidence type="ECO:0000313" key="7">
    <source>
        <dbReference type="EMBL" id="PSC70245.1"/>
    </source>
</evidence>
<dbReference type="InterPro" id="IPR016650">
    <property type="entry name" value="eIF3e"/>
</dbReference>
<evidence type="ECO:0000256" key="2">
    <source>
        <dbReference type="ARBA" id="ARBA00022540"/>
    </source>
</evidence>
<feature type="domain" description="PCI" evidence="6">
    <location>
        <begin position="228"/>
        <end position="401"/>
    </location>
</feature>
<keyword evidence="8" id="KW-1185">Reference proteome</keyword>
<dbReference type="AlphaFoldDB" id="A0A2P6V831"/>
<dbReference type="HAMAP" id="MF_03004">
    <property type="entry name" value="eIF3e"/>
    <property type="match status" value="1"/>
</dbReference>
<dbReference type="SUPFAM" id="SSF46785">
    <property type="entry name" value="Winged helix' DNA-binding domain"/>
    <property type="match status" value="1"/>
</dbReference>
<keyword evidence="2 4" id="KW-0396">Initiation factor</keyword>
<protein>
    <recommendedName>
        <fullName evidence="4 5">Eukaryotic translation initiation factor 3 subunit E</fullName>
        <shortName evidence="4">eIF3e</shortName>
    </recommendedName>
    <alternativeName>
        <fullName evidence="4">Eukaryotic translation initiation factor 3 subunit 6</fullName>
    </alternativeName>
</protein>
<evidence type="ECO:0000256" key="1">
    <source>
        <dbReference type="ARBA" id="ARBA00022490"/>
    </source>
</evidence>